<organism evidence="11 12">
    <name type="scientific">Chitinophaga parva</name>
    <dbReference type="NCBI Taxonomy" id="2169414"/>
    <lineage>
        <taxon>Bacteria</taxon>
        <taxon>Pseudomonadati</taxon>
        <taxon>Bacteroidota</taxon>
        <taxon>Chitinophagia</taxon>
        <taxon>Chitinophagales</taxon>
        <taxon>Chitinophagaceae</taxon>
        <taxon>Chitinophaga</taxon>
    </lineage>
</organism>
<dbReference type="InterPro" id="IPR037066">
    <property type="entry name" value="Plug_dom_sf"/>
</dbReference>
<dbReference type="InterPro" id="IPR023996">
    <property type="entry name" value="TonB-dep_OMP_SusC/RagA"/>
</dbReference>
<dbReference type="InterPro" id="IPR012910">
    <property type="entry name" value="Plug_dom"/>
</dbReference>
<dbReference type="Gene3D" id="3.55.50.30">
    <property type="match status" value="1"/>
</dbReference>
<protein>
    <submittedName>
        <fullName evidence="11">SusC/RagA family TonB-linked outer membrane protein</fullName>
    </submittedName>
</protein>
<comment type="caution">
    <text evidence="11">The sequence shown here is derived from an EMBL/GenBank/DDBJ whole genome shotgun (WGS) entry which is preliminary data.</text>
</comment>
<dbReference type="Pfam" id="PF07715">
    <property type="entry name" value="Plug"/>
    <property type="match status" value="1"/>
</dbReference>
<dbReference type="Proteomes" id="UP000244450">
    <property type="component" value="Unassembled WGS sequence"/>
</dbReference>
<keyword evidence="3 7" id="KW-1134">Transmembrane beta strand</keyword>
<dbReference type="Pfam" id="PF07660">
    <property type="entry name" value="STN"/>
    <property type="match status" value="1"/>
</dbReference>
<evidence type="ECO:0000256" key="6">
    <source>
        <dbReference type="ARBA" id="ARBA00023237"/>
    </source>
</evidence>
<evidence type="ECO:0000259" key="9">
    <source>
        <dbReference type="Pfam" id="PF07660"/>
    </source>
</evidence>
<evidence type="ECO:0000256" key="5">
    <source>
        <dbReference type="ARBA" id="ARBA00023136"/>
    </source>
</evidence>
<feature type="domain" description="Secretin/TonB short N-terminal" evidence="9">
    <location>
        <begin position="89"/>
        <end position="140"/>
    </location>
</feature>
<dbReference type="Pfam" id="PF13715">
    <property type="entry name" value="CarbopepD_reg_2"/>
    <property type="match status" value="1"/>
</dbReference>
<dbReference type="InterPro" id="IPR023997">
    <property type="entry name" value="TonB-dep_OMP_SusC/RagA_CS"/>
</dbReference>
<keyword evidence="8" id="KW-1133">Transmembrane helix</keyword>
<dbReference type="GO" id="GO:0009279">
    <property type="term" value="C:cell outer membrane"/>
    <property type="evidence" value="ECO:0007669"/>
    <property type="project" value="UniProtKB-SubCell"/>
</dbReference>
<keyword evidence="5 7" id="KW-0472">Membrane</keyword>
<feature type="transmembrane region" description="Helical" evidence="8">
    <location>
        <begin position="45"/>
        <end position="64"/>
    </location>
</feature>
<dbReference type="InterPro" id="IPR036942">
    <property type="entry name" value="Beta-barrel_TonB_sf"/>
</dbReference>
<evidence type="ECO:0000259" key="10">
    <source>
        <dbReference type="Pfam" id="PF07715"/>
    </source>
</evidence>
<dbReference type="OrthoDB" id="9768177at2"/>
<dbReference type="EMBL" id="QCYK01000002">
    <property type="protein sequence ID" value="PUZ25842.1"/>
    <property type="molecule type" value="Genomic_DNA"/>
</dbReference>
<evidence type="ECO:0000313" key="12">
    <source>
        <dbReference type="Proteomes" id="UP000244450"/>
    </source>
</evidence>
<evidence type="ECO:0000256" key="3">
    <source>
        <dbReference type="ARBA" id="ARBA00022452"/>
    </source>
</evidence>
<dbReference type="PROSITE" id="PS52016">
    <property type="entry name" value="TONB_DEPENDENT_REC_3"/>
    <property type="match status" value="1"/>
</dbReference>
<dbReference type="AlphaFoldDB" id="A0A2T7BHU6"/>
<dbReference type="InterPro" id="IPR011662">
    <property type="entry name" value="Secretin/TonB_short_N"/>
</dbReference>
<evidence type="ECO:0000256" key="7">
    <source>
        <dbReference type="PROSITE-ProRule" id="PRU01360"/>
    </source>
</evidence>
<keyword evidence="4 7" id="KW-0812">Transmembrane</keyword>
<sequence>MIYVNYLLHGGARDTCINDQPIIYSTKIVMIPALNFCKRPTAGRLLAVALLLLVCLGISTKAGAQAITYSSKKATLQQVFAEIKKQSGYVVIFNPDQVDVSVTVAVNAQKQPLAAFLKTVLSGLPVTYNIVGTTIVIFRKTDAPQQLNEVKAQAPEISGIVSDERDGTPLIAVNVVVAGTSKGTQTNEKGLFTLKDVNDNDVLTISCIGYQKQSVQIAALRAQFSIKLKPATSELDQAVVQAYGITSKRVATGDITRITAKDIERQPVLNPLLALQGQAPGLLITQTSGYANAPVKVEIRGRNSLGTNFLSDPLYVIDGVPMTVLDLPGSYHNGGISSGFVQGGMSATGGQSPLFSMNPHDIESIEVLKDADATAIYGSRAANGVILITTKKGKPGKTNFSLDVNEGYIDVPHRRHMLNTQQYLAMRREAFKNDGITPTIANAPDLVAWDTTRYTDWQKVLLGTGSQTMVNTSLSGGDARNTFRISGNYGRQVDVLSTRGSNQQATLGANIGHRSDNQKLTVNLGTIFSYTHVDAVNADPSIFLLPPNAPPIYNSKGDLNWDEWNASNTGSSFPFGYLLRNNIMETNQFSSNLGISYELLKGLTISTTAGYTNMTGSSNYFIPIASANPQDNPMGSANFGTTKNTNWIIEPQIAYTRFVGNGDLKVQLGGTSQSTITDGVSTFGIGYSDDNMLTSINNAPIQQTTENYARYKYAGVFGRINYNWRNKYIINLNARRDGSSRFAPGSQFGNFGSAGLAWNASEEPWMKKLLPSWVSFLKFRTSYGLTGGDGSIGDYQYLSQWSTKLSGTQLYPYNGLTPLVPIHAVNQQYQWESNKKYEAAVSISFLEDRINLEGVYYLNRSGNQVTNIPTPRYTGFGSIVANWDAVVENTGWEGSLRANLVEQKDFRWSVNFNISTNKNRLASYPGIEQSPYYSVYKVGQSLSAVYLTHYLGVDPQTGQYSFEDRNKDGQIKTNLSVPAGTADDDRYIVKDPNPKYYGGAGTSFTYKGWNLDLFFDFKKQIGMNPYLVIPGKFGNLPVEAIRDHWQKPGDIATYPGFSTAYGTSVGSSDAQFVNASYLRLRTVALSYSLPDPLLKKLHMTACRAFFRTQNLFTITNYPGIDPEVQDISSVPPSRIITGGLSFNF</sequence>
<reference evidence="11 12" key="1">
    <citation type="submission" date="2018-04" db="EMBL/GenBank/DDBJ databases">
        <title>Chitinophaga fuyangensis sp. nov., isolated from soil in a chemical factory.</title>
        <authorList>
            <person name="Chen K."/>
        </authorList>
    </citation>
    <scope>NUCLEOTIDE SEQUENCE [LARGE SCALE GENOMIC DNA]</scope>
    <source>
        <strain evidence="11 12">LY-1</strain>
    </source>
</reference>
<evidence type="ECO:0000256" key="8">
    <source>
        <dbReference type="SAM" id="Phobius"/>
    </source>
</evidence>
<dbReference type="NCBIfam" id="TIGR04057">
    <property type="entry name" value="SusC_RagA_signa"/>
    <property type="match status" value="1"/>
</dbReference>
<dbReference type="NCBIfam" id="TIGR04056">
    <property type="entry name" value="OMP_RagA_SusC"/>
    <property type="match status" value="1"/>
</dbReference>
<keyword evidence="6 7" id="KW-0998">Cell outer membrane</keyword>
<name>A0A2T7BHU6_9BACT</name>
<dbReference type="Gene3D" id="2.170.130.10">
    <property type="entry name" value="TonB-dependent receptor, plug domain"/>
    <property type="match status" value="1"/>
</dbReference>
<evidence type="ECO:0000256" key="4">
    <source>
        <dbReference type="ARBA" id="ARBA00022692"/>
    </source>
</evidence>
<dbReference type="InterPro" id="IPR008969">
    <property type="entry name" value="CarboxyPept-like_regulatory"/>
</dbReference>
<comment type="subcellular location">
    <subcellularLocation>
        <location evidence="1 7">Cell outer membrane</location>
        <topology evidence="1 7">Multi-pass membrane protein</topology>
    </subcellularLocation>
</comment>
<dbReference type="InterPro" id="IPR039426">
    <property type="entry name" value="TonB-dep_rcpt-like"/>
</dbReference>
<dbReference type="SUPFAM" id="SSF49464">
    <property type="entry name" value="Carboxypeptidase regulatory domain-like"/>
    <property type="match status" value="1"/>
</dbReference>
<dbReference type="Gene3D" id="2.60.40.1120">
    <property type="entry name" value="Carboxypeptidase-like, regulatory domain"/>
    <property type="match status" value="1"/>
</dbReference>
<comment type="similarity">
    <text evidence="7">Belongs to the TonB-dependent receptor family.</text>
</comment>
<evidence type="ECO:0000256" key="2">
    <source>
        <dbReference type="ARBA" id="ARBA00022448"/>
    </source>
</evidence>
<dbReference type="Gene3D" id="2.40.170.20">
    <property type="entry name" value="TonB-dependent receptor, beta-barrel domain"/>
    <property type="match status" value="1"/>
</dbReference>
<feature type="domain" description="TonB-dependent receptor plug" evidence="10">
    <location>
        <begin position="248"/>
        <end position="385"/>
    </location>
</feature>
<gene>
    <name evidence="11" type="ORF">DCC81_16430</name>
</gene>
<keyword evidence="2 7" id="KW-0813">Transport</keyword>
<dbReference type="SUPFAM" id="SSF56935">
    <property type="entry name" value="Porins"/>
    <property type="match status" value="1"/>
</dbReference>
<proteinExistence type="inferred from homology"/>
<keyword evidence="12" id="KW-1185">Reference proteome</keyword>
<evidence type="ECO:0000313" key="11">
    <source>
        <dbReference type="EMBL" id="PUZ25842.1"/>
    </source>
</evidence>
<evidence type="ECO:0000256" key="1">
    <source>
        <dbReference type="ARBA" id="ARBA00004571"/>
    </source>
</evidence>
<accession>A0A2T7BHU6</accession>